<keyword evidence="3" id="KW-1185">Reference proteome</keyword>
<dbReference type="InterPro" id="IPR012938">
    <property type="entry name" value="Glc/Sorbosone_DH"/>
</dbReference>
<proteinExistence type="predicted"/>
<accession>A0A8H2PLS2</accession>
<name>A0A8H2PLS2_9GAMM</name>
<evidence type="ECO:0000313" key="3">
    <source>
        <dbReference type="Proteomes" id="UP000307702"/>
    </source>
</evidence>
<dbReference type="EMBL" id="SZVP01000001">
    <property type="protein sequence ID" value="TMM47624.1"/>
    <property type="molecule type" value="Genomic_DNA"/>
</dbReference>
<dbReference type="InterPro" id="IPR011041">
    <property type="entry name" value="Quinoprot_gluc/sorb_DH_b-prop"/>
</dbReference>
<sequence length="371" mass="40654">MNHLLVTLLVFFISSTVYAKHSLSLAEDKKSYSTERLWSDITIPWGMVQLPDGRMLATERSGSLLLLTANQPAVLIAGLPEIHANNQGGLLDIALHPNFAKNGVIFFSYASQAGEGEGSNTALMRAKLDTQNNRLTEQKLLYKGEENSLSGAHYGSRIVVDETFIYFSIGDRGSRDVNPQDLSRDGGKIYRLNLDGSIPSDNPFIDNNSAKKAIFSYGHRNPQGLVKLGSSGEIWSHEHGPKGGDEVNLIAAGKNYGWPVISYGVNYNNTPFTKLTTKPGMEQPKLYWQPSIAPSGMAFISSSKYPQWQGKVLLGSMKFNHLVLLEIANSKVIKQTKLLSDVGGRVRNIIQGADGYIYLGVDGKGILRLLP</sequence>
<comment type="caution">
    <text evidence="2">The sequence shown here is derived from an EMBL/GenBank/DDBJ whole genome shotgun (WGS) entry which is preliminary data.</text>
</comment>
<dbReference type="Gene3D" id="2.120.10.30">
    <property type="entry name" value="TolB, C-terminal domain"/>
    <property type="match status" value="1"/>
</dbReference>
<dbReference type="AlphaFoldDB" id="A0A8H2PLS2"/>
<feature type="domain" description="Glucose/Sorbosone dehydrogenase" evidence="1">
    <location>
        <begin position="42"/>
        <end position="365"/>
    </location>
</feature>
<dbReference type="InterPro" id="IPR011042">
    <property type="entry name" value="6-blade_b-propeller_TolB-like"/>
</dbReference>
<dbReference type="RefSeq" id="WP_138620157.1">
    <property type="nucleotide sequence ID" value="NZ_SZVP01000001.1"/>
</dbReference>
<gene>
    <name evidence="2" type="ORF">FCS21_01190</name>
</gene>
<dbReference type="OrthoDB" id="9770043at2"/>
<dbReference type="SUPFAM" id="SSF50952">
    <property type="entry name" value="Soluble quinoprotein glucose dehydrogenase"/>
    <property type="match status" value="1"/>
</dbReference>
<dbReference type="PANTHER" id="PTHR19328:SF75">
    <property type="entry name" value="ALDOSE SUGAR DEHYDROGENASE YLII"/>
    <property type="match status" value="1"/>
</dbReference>
<dbReference type="PANTHER" id="PTHR19328">
    <property type="entry name" value="HEDGEHOG-INTERACTING PROTEIN"/>
    <property type="match status" value="1"/>
</dbReference>
<dbReference type="Pfam" id="PF07995">
    <property type="entry name" value="GSDH"/>
    <property type="match status" value="1"/>
</dbReference>
<reference evidence="2 3" key="1">
    <citation type="submission" date="2019-05" db="EMBL/GenBank/DDBJ databases">
        <title>Colwellia ponticola sp. nov., isolated from seawater.</title>
        <authorList>
            <person name="Yoon J.-H."/>
        </authorList>
    </citation>
    <scope>NUCLEOTIDE SEQUENCE [LARGE SCALE GENOMIC DNA]</scope>
    <source>
        <strain evidence="2 3">OISW-25</strain>
    </source>
</reference>
<dbReference type="Proteomes" id="UP000307702">
    <property type="component" value="Unassembled WGS sequence"/>
</dbReference>
<protein>
    <submittedName>
        <fullName evidence="2">PQQ-dependent sugar dehydrogenase</fullName>
    </submittedName>
</protein>
<evidence type="ECO:0000313" key="2">
    <source>
        <dbReference type="EMBL" id="TMM47624.1"/>
    </source>
</evidence>
<organism evidence="2 3">
    <name type="scientific">Colwellia ponticola</name>
    <dbReference type="NCBI Taxonomy" id="2304625"/>
    <lineage>
        <taxon>Bacteria</taxon>
        <taxon>Pseudomonadati</taxon>
        <taxon>Pseudomonadota</taxon>
        <taxon>Gammaproteobacteria</taxon>
        <taxon>Alteromonadales</taxon>
        <taxon>Colwelliaceae</taxon>
        <taxon>Colwellia</taxon>
    </lineage>
</organism>
<evidence type="ECO:0000259" key="1">
    <source>
        <dbReference type="Pfam" id="PF07995"/>
    </source>
</evidence>